<dbReference type="Proteomes" id="UP000569951">
    <property type="component" value="Unassembled WGS sequence"/>
</dbReference>
<evidence type="ECO:0000256" key="4">
    <source>
        <dbReference type="ARBA" id="ARBA00022692"/>
    </source>
</evidence>
<feature type="transmembrane region" description="Helical" evidence="7">
    <location>
        <begin position="448"/>
        <end position="468"/>
    </location>
</feature>
<dbReference type="GO" id="GO:0005886">
    <property type="term" value="C:plasma membrane"/>
    <property type="evidence" value="ECO:0007669"/>
    <property type="project" value="UniProtKB-SubCell"/>
</dbReference>
<keyword evidence="5 7" id="KW-1133">Transmembrane helix</keyword>
<dbReference type="RefSeq" id="WP_183984443.1">
    <property type="nucleotide sequence ID" value="NZ_JACHHG010000002.1"/>
</dbReference>
<gene>
    <name evidence="9" type="ORF">HNR42_000642</name>
</gene>
<feature type="transmembrane region" description="Helical" evidence="7">
    <location>
        <begin position="496"/>
        <end position="517"/>
    </location>
</feature>
<dbReference type="GO" id="GO:0055085">
    <property type="term" value="P:transmembrane transport"/>
    <property type="evidence" value="ECO:0007669"/>
    <property type="project" value="InterPro"/>
</dbReference>
<proteinExistence type="inferred from homology"/>
<dbReference type="Gene3D" id="1.10.3720.10">
    <property type="entry name" value="MetI-like"/>
    <property type="match status" value="1"/>
</dbReference>
<reference evidence="9 10" key="1">
    <citation type="submission" date="2020-08" db="EMBL/GenBank/DDBJ databases">
        <title>Genomic Encyclopedia of Type Strains, Phase IV (KMG-IV): sequencing the most valuable type-strain genomes for metagenomic binning, comparative biology and taxonomic classification.</title>
        <authorList>
            <person name="Goeker M."/>
        </authorList>
    </citation>
    <scope>NUCLEOTIDE SEQUENCE [LARGE SCALE GENOMIC DNA]</scope>
    <source>
        <strain evidence="9 10">DSM 21458</strain>
    </source>
</reference>
<evidence type="ECO:0000256" key="2">
    <source>
        <dbReference type="ARBA" id="ARBA00022448"/>
    </source>
</evidence>
<evidence type="ECO:0000256" key="7">
    <source>
        <dbReference type="RuleBase" id="RU363032"/>
    </source>
</evidence>
<evidence type="ECO:0000256" key="3">
    <source>
        <dbReference type="ARBA" id="ARBA00022475"/>
    </source>
</evidence>
<dbReference type="AlphaFoldDB" id="A0A841HZ23"/>
<evidence type="ECO:0000313" key="9">
    <source>
        <dbReference type="EMBL" id="MBB6097228.1"/>
    </source>
</evidence>
<dbReference type="InterPro" id="IPR035906">
    <property type="entry name" value="MetI-like_sf"/>
</dbReference>
<dbReference type="InterPro" id="IPR000515">
    <property type="entry name" value="MetI-like"/>
</dbReference>
<dbReference type="EMBL" id="JACHHG010000002">
    <property type="protein sequence ID" value="MBB6097228.1"/>
    <property type="molecule type" value="Genomic_DNA"/>
</dbReference>
<dbReference type="CDD" id="cd06261">
    <property type="entry name" value="TM_PBP2"/>
    <property type="match status" value="1"/>
</dbReference>
<evidence type="ECO:0000259" key="8">
    <source>
        <dbReference type="PROSITE" id="PS50928"/>
    </source>
</evidence>
<keyword evidence="4 7" id="KW-0812">Transmembrane</keyword>
<evidence type="ECO:0000256" key="1">
    <source>
        <dbReference type="ARBA" id="ARBA00004651"/>
    </source>
</evidence>
<keyword evidence="2 7" id="KW-0813">Transport</keyword>
<keyword evidence="10" id="KW-1185">Reference proteome</keyword>
<comment type="caution">
    <text evidence="9">The sequence shown here is derived from an EMBL/GenBank/DDBJ whole genome shotgun (WGS) entry which is preliminary data.</text>
</comment>
<dbReference type="PANTHER" id="PTHR43744">
    <property type="entry name" value="ABC TRANSPORTER PERMEASE PROTEIN MG189-RELATED-RELATED"/>
    <property type="match status" value="1"/>
</dbReference>
<dbReference type="PANTHER" id="PTHR43744:SF12">
    <property type="entry name" value="ABC TRANSPORTER PERMEASE PROTEIN MG189-RELATED"/>
    <property type="match status" value="1"/>
</dbReference>
<evidence type="ECO:0000256" key="5">
    <source>
        <dbReference type="ARBA" id="ARBA00022989"/>
    </source>
</evidence>
<comment type="similarity">
    <text evidence="7">Belongs to the binding-protein-dependent transport system permease family.</text>
</comment>
<dbReference type="PROSITE" id="PS50928">
    <property type="entry name" value="ABC_TM1"/>
    <property type="match status" value="1"/>
</dbReference>
<name>A0A841HZ23_9DEIO</name>
<keyword evidence="3" id="KW-1003">Cell membrane</keyword>
<sequence length="532" mass="58004">MTARPASLATGRSSPDAAWIARRRWARAAWVYVLLLLASLLFLGPFLMGVLSSFKSNPNEYPPRVAIPQLNPVVWGRAFRLGVAGAGDGWYGGLRPGADVPFEVTLRTPPGQPPTPPQVNVARRGPVGGLGALRPKAFASDFARIEKLEEIARHTTERGLEVSYRFRVVYPPLTDKQGETLRGVIPAAPSGSVPADALEVHVNGEPVAVTLDTPEAQGKRFQLNPETPVELVRAGGRYYLRGPVIDRTPIDVNIERGQELTRSTLEPTFVERFGRALGYQNITPGVIGYVFYNYLRVFNESVDLTTGKSLFGQWILNSFLVAALVVVTNVIFASLAGYALARLRFPGRSLLFFVVLFSMMVPIQVIFLSNYLLLRDGLFGLSQLFGHANFLNLAGLVLSSAMSAGGVFLMKQFFEGLPRELEEAAFVDGATPLQTFWRVMLPQATPGLLTLTITTFQGSWNGFFWPLIVLSNPPSTYTLPIGLLSFKNAYGGVGDFALTLAGSVISALPVIIVFLVFQRYFVESSTSTGVKG</sequence>
<keyword evidence="9" id="KW-0762">Sugar transport</keyword>
<keyword evidence="6 7" id="KW-0472">Membrane</keyword>
<accession>A0A841HZ23</accession>
<dbReference type="Pfam" id="PF00528">
    <property type="entry name" value="BPD_transp_1"/>
    <property type="match status" value="1"/>
</dbReference>
<dbReference type="SUPFAM" id="SSF161098">
    <property type="entry name" value="MetI-like"/>
    <property type="match status" value="1"/>
</dbReference>
<organism evidence="9 10">
    <name type="scientific">Deinobacterium chartae</name>
    <dbReference type="NCBI Taxonomy" id="521158"/>
    <lineage>
        <taxon>Bacteria</taxon>
        <taxon>Thermotogati</taxon>
        <taxon>Deinococcota</taxon>
        <taxon>Deinococci</taxon>
        <taxon>Deinococcales</taxon>
        <taxon>Deinococcaceae</taxon>
        <taxon>Deinobacterium</taxon>
    </lineage>
</organism>
<evidence type="ECO:0000256" key="6">
    <source>
        <dbReference type="ARBA" id="ARBA00023136"/>
    </source>
</evidence>
<feature type="transmembrane region" description="Helical" evidence="7">
    <location>
        <begin position="29"/>
        <end position="54"/>
    </location>
</feature>
<protein>
    <submittedName>
        <fullName evidence="9">Multiple sugar transport system permease protein</fullName>
    </submittedName>
</protein>
<feature type="transmembrane region" description="Helical" evidence="7">
    <location>
        <begin position="314"/>
        <end position="338"/>
    </location>
</feature>
<comment type="subcellular location">
    <subcellularLocation>
        <location evidence="1 7">Cell membrane</location>
        <topology evidence="1 7">Multi-pass membrane protein</topology>
    </subcellularLocation>
</comment>
<feature type="domain" description="ABC transmembrane type-1" evidence="8">
    <location>
        <begin position="315"/>
        <end position="517"/>
    </location>
</feature>
<feature type="transmembrane region" description="Helical" evidence="7">
    <location>
        <begin position="350"/>
        <end position="373"/>
    </location>
</feature>
<evidence type="ECO:0000313" key="10">
    <source>
        <dbReference type="Proteomes" id="UP000569951"/>
    </source>
</evidence>
<feature type="transmembrane region" description="Helical" evidence="7">
    <location>
        <begin position="393"/>
        <end position="410"/>
    </location>
</feature>